<keyword evidence="5" id="KW-1185">Reference proteome</keyword>
<proteinExistence type="predicted"/>
<dbReference type="InterPro" id="IPR013225">
    <property type="entry name" value="PaaX_C"/>
</dbReference>
<dbReference type="RefSeq" id="WP_076725163.1">
    <property type="nucleotide sequence ID" value="NZ_JABWTC010000008.1"/>
</dbReference>
<dbReference type="InterPro" id="IPR012906">
    <property type="entry name" value="PaaX-like_N"/>
</dbReference>
<evidence type="ECO:0000259" key="1">
    <source>
        <dbReference type="Pfam" id="PF07848"/>
    </source>
</evidence>
<dbReference type="STRING" id="135739.BTO32_13445"/>
<dbReference type="AlphaFoldDB" id="A0A1V2DPV2"/>
<dbReference type="InterPro" id="IPR036390">
    <property type="entry name" value="WH_DNA-bd_sf"/>
</dbReference>
<evidence type="ECO:0000259" key="3">
    <source>
        <dbReference type="Pfam" id="PF20803"/>
    </source>
</evidence>
<name>A0A1V2DPV2_9GAMM</name>
<dbReference type="NCBIfam" id="TIGR02277">
    <property type="entry name" value="PaaX_trns_reg"/>
    <property type="match status" value="1"/>
</dbReference>
<sequence>MSAKNQLDILVSNFQKKRPLRAGSLIITIYGDAIVPRGGTVWLGSLMKLVEPMGISQRLVRTSVYRLVQESWLQTEKVGRCSYYSLTGPGLRRFEQAFQHVYSLSTKEWSGSWCLVFLNQLAPELRQKVREELKWLSFGSMAPGVMEHPRFTRNELLPLLQEWGALDDTIVMETVPMEQKSSRALRLQVRESWNLDELGGRYRRFLSQFRPVWRELQNEDNLTPKECLTLRVLLIHEYRKILLRDPLLPDELLPGDWEGRSAKQLCRNLYRQIYARAEQWLDQTLENASGPLPGPNEKFYRRFGGLDDTRSIPEAPLTATAEPL</sequence>
<dbReference type="Pfam" id="PF20803">
    <property type="entry name" value="PaaX_M"/>
    <property type="match status" value="1"/>
</dbReference>
<reference evidence="4 5" key="1">
    <citation type="submission" date="2016-12" db="EMBL/GenBank/DDBJ databases">
        <title>Marinobacter lutaoensis whole genome sequencing.</title>
        <authorList>
            <person name="Verma A."/>
            <person name="Krishnamurthi S."/>
        </authorList>
    </citation>
    <scope>NUCLEOTIDE SEQUENCE [LARGE SCALE GENOMIC DNA]</scope>
    <source>
        <strain evidence="4 5">T5054</strain>
    </source>
</reference>
<feature type="domain" description="Transcriptional repressor PaaX-like C-terminal" evidence="2">
    <location>
        <begin position="193"/>
        <end position="282"/>
    </location>
</feature>
<dbReference type="GO" id="GO:0006351">
    <property type="term" value="P:DNA-templated transcription"/>
    <property type="evidence" value="ECO:0007669"/>
    <property type="project" value="InterPro"/>
</dbReference>
<feature type="domain" description="Transcriptional repressor PaaX-like N-terminal" evidence="1">
    <location>
        <begin position="21"/>
        <end position="88"/>
    </location>
</feature>
<organism evidence="4 5">
    <name type="scientific">Marinobacter lutaoensis</name>
    <dbReference type="NCBI Taxonomy" id="135739"/>
    <lineage>
        <taxon>Bacteria</taxon>
        <taxon>Pseudomonadati</taxon>
        <taxon>Pseudomonadota</taxon>
        <taxon>Gammaproteobacteria</taxon>
        <taxon>Pseudomonadales</taxon>
        <taxon>Marinobacteraceae</taxon>
        <taxon>Marinobacter</taxon>
    </lineage>
</organism>
<dbReference type="Gene3D" id="1.10.10.10">
    <property type="entry name" value="Winged helix-like DNA-binding domain superfamily/Winged helix DNA-binding domain"/>
    <property type="match status" value="1"/>
</dbReference>
<dbReference type="PANTHER" id="PTHR30319:SF1">
    <property type="entry name" value="TRANSCRIPTIONAL REPRESSOR PAAX"/>
    <property type="match status" value="1"/>
</dbReference>
<dbReference type="PIRSF" id="PIRSF020623">
    <property type="entry name" value="PaaX"/>
    <property type="match status" value="1"/>
</dbReference>
<feature type="domain" description="Transcriptional repressor PaaX-like central Cas2-like" evidence="3">
    <location>
        <begin position="107"/>
        <end position="183"/>
    </location>
</feature>
<dbReference type="InterPro" id="IPR011965">
    <property type="entry name" value="PaaX_trns_reg"/>
</dbReference>
<comment type="caution">
    <text evidence="4">The sequence shown here is derived from an EMBL/GenBank/DDBJ whole genome shotgun (WGS) entry which is preliminary data.</text>
</comment>
<evidence type="ECO:0000313" key="4">
    <source>
        <dbReference type="EMBL" id="ONF42693.1"/>
    </source>
</evidence>
<evidence type="ECO:0000259" key="2">
    <source>
        <dbReference type="Pfam" id="PF08223"/>
    </source>
</evidence>
<gene>
    <name evidence="4" type="ORF">BTO32_13445</name>
</gene>
<dbReference type="Gene3D" id="1.20.58.1460">
    <property type="match status" value="1"/>
</dbReference>
<evidence type="ECO:0000313" key="5">
    <source>
        <dbReference type="Proteomes" id="UP000189339"/>
    </source>
</evidence>
<protein>
    <submittedName>
        <fullName evidence="4">Phenylacetic acid degradation operon negative regulatory protein PaaX</fullName>
    </submittedName>
</protein>
<dbReference type="Proteomes" id="UP000189339">
    <property type="component" value="Unassembled WGS sequence"/>
</dbReference>
<dbReference type="InterPro" id="IPR048846">
    <property type="entry name" value="PaaX-like_central"/>
</dbReference>
<accession>A0A1V2DPV2</accession>
<dbReference type="OrthoDB" id="2270427at2"/>
<dbReference type="InterPro" id="IPR036388">
    <property type="entry name" value="WH-like_DNA-bd_sf"/>
</dbReference>
<dbReference type="SUPFAM" id="SSF46785">
    <property type="entry name" value="Winged helix' DNA-binding domain"/>
    <property type="match status" value="1"/>
</dbReference>
<dbReference type="PANTHER" id="PTHR30319">
    <property type="entry name" value="PHENYLACETIC ACID REGULATOR-RELATED TRANSCRIPTIONAL REPRESSOR"/>
    <property type="match status" value="1"/>
</dbReference>
<dbReference type="Pfam" id="PF08223">
    <property type="entry name" value="PaaX_C"/>
    <property type="match status" value="1"/>
</dbReference>
<dbReference type="Pfam" id="PF07848">
    <property type="entry name" value="PaaX"/>
    <property type="match status" value="1"/>
</dbReference>
<dbReference type="EMBL" id="MSCW01000008">
    <property type="protein sequence ID" value="ONF42693.1"/>
    <property type="molecule type" value="Genomic_DNA"/>
</dbReference>